<keyword evidence="2" id="KW-1185">Reference proteome</keyword>
<organism evidence="1 2">
    <name type="scientific">Carboxylicivirga marina</name>
    <dbReference type="NCBI Taxonomy" id="2800988"/>
    <lineage>
        <taxon>Bacteria</taxon>
        <taxon>Pseudomonadati</taxon>
        <taxon>Bacteroidota</taxon>
        <taxon>Bacteroidia</taxon>
        <taxon>Marinilabiliales</taxon>
        <taxon>Marinilabiliaceae</taxon>
        <taxon>Carboxylicivirga</taxon>
    </lineage>
</organism>
<sequence>MNKYKSTGNRGLFDEQENVTKLSAIGNPLEMIGNVVDFEIFRDTLEKGLLNKEKKSNAGAKPFDVV</sequence>
<gene>
    <name evidence="1" type="ORF">JIV24_14565</name>
</gene>
<dbReference type="EMBL" id="JAENRR010000036">
    <property type="protein sequence ID" value="MBK3518565.1"/>
    <property type="molecule type" value="Genomic_DNA"/>
</dbReference>
<name>A0ABS1HM84_9BACT</name>
<evidence type="ECO:0000313" key="1">
    <source>
        <dbReference type="EMBL" id="MBK3518565.1"/>
    </source>
</evidence>
<proteinExistence type="predicted"/>
<protein>
    <submittedName>
        <fullName evidence="1">IS5/IS1182 family transposase</fullName>
    </submittedName>
</protein>
<reference evidence="1 2" key="1">
    <citation type="submission" date="2021-01" db="EMBL/GenBank/DDBJ databases">
        <title>Carboxyliciviraga sp.nov., isolated from coastal sediments.</title>
        <authorList>
            <person name="Lu D."/>
            <person name="Zhang T."/>
        </authorList>
    </citation>
    <scope>NUCLEOTIDE SEQUENCE [LARGE SCALE GENOMIC DNA]</scope>
    <source>
        <strain evidence="1 2">N1Y132</strain>
    </source>
</reference>
<comment type="caution">
    <text evidence="1">The sequence shown here is derived from an EMBL/GenBank/DDBJ whole genome shotgun (WGS) entry which is preliminary data.</text>
</comment>
<dbReference type="Proteomes" id="UP000605676">
    <property type="component" value="Unassembled WGS sequence"/>
</dbReference>
<feature type="non-terminal residue" evidence="1">
    <location>
        <position position="66"/>
    </location>
</feature>
<evidence type="ECO:0000313" key="2">
    <source>
        <dbReference type="Proteomes" id="UP000605676"/>
    </source>
</evidence>
<accession>A0ABS1HM84</accession>